<accession>D1C1T9</accession>
<evidence type="ECO:0000313" key="3">
    <source>
        <dbReference type="Proteomes" id="UP000002027"/>
    </source>
</evidence>
<dbReference type="AlphaFoldDB" id="D1C1T9"/>
<keyword evidence="1" id="KW-0732">Signal</keyword>
<dbReference type="Proteomes" id="UP000002027">
    <property type="component" value="Chromosome 1"/>
</dbReference>
<organism evidence="2 3">
    <name type="scientific">Sphaerobacter thermophilus (strain ATCC 49802 / DSM 20745 / KCCM 41009 / NCIMB 13125 / S 6022)</name>
    <dbReference type="NCBI Taxonomy" id="479434"/>
    <lineage>
        <taxon>Bacteria</taxon>
        <taxon>Pseudomonadati</taxon>
        <taxon>Thermomicrobiota</taxon>
        <taxon>Thermomicrobia</taxon>
        <taxon>Sphaerobacterales</taxon>
        <taxon>Sphaerobacterineae</taxon>
        <taxon>Sphaerobacteraceae</taxon>
        <taxon>Sphaerobacter</taxon>
    </lineage>
</organism>
<reference evidence="2 3" key="2">
    <citation type="journal article" date="2010" name="Stand. Genomic Sci.">
        <title>Complete genome sequence of Desulfohalobium retbaense type strain (HR(100)).</title>
        <authorList>
            <person name="Spring S."/>
            <person name="Nolan M."/>
            <person name="Lapidus A."/>
            <person name="Glavina Del Rio T."/>
            <person name="Copeland A."/>
            <person name="Tice H."/>
            <person name="Cheng J.F."/>
            <person name="Lucas S."/>
            <person name="Land M."/>
            <person name="Chen F."/>
            <person name="Bruce D."/>
            <person name="Goodwin L."/>
            <person name="Pitluck S."/>
            <person name="Ivanova N."/>
            <person name="Mavromatis K."/>
            <person name="Mikhailova N."/>
            <person name="Pati A."/>
            <person name="Chen A."/>
            <person name="Palaniappan K."/>
            <person name="Hauser L."/>
            <person name="Chang Y.J."/>
            <person name="Jeffries C.D."/>
            <person name="Munk C."/>
            <person name="Kiss H."/>
            <person name="Chain P."/>
            <person name="Han C."/>
            <person name="Brettin T."/>
            <person name="Detter J.C."/>
            <person name="Schuler E."/>
            <person name="Goker M."/>
            <person name="Rohde M."/>
            <person name="Bristow J."/>
            <person name="Eisen J.A."/>
            <person name="Markowitz V."/>
            <person name="Hugenholtz P."/>
            <person name="Kyrpides N.C."/>
            <person name="Klenk H.P."/>
        </authorList>
    </citation>
    <scope>NUCLEOTIDE SEQUENCE [LARGE SCALE GENOMIC DNA]</scope>
    <source>
        <strain evidence="3">ATCC 49802 / DSM 20745 / S 6022</strain>
    </source>
</reference>
<dbReference type="RefSeq" id="WP_012871253.1">
    <property type="nucleotide sequence ID" value="NC_013523.1"/>
</dbReference>
<sequence length="549" mass="60779">MRRHWRLRIITLALLLMSLSAEGVRAAPSPGEFVATGYAPATDGTTVVWLSSEDPAGVYAMREGDHEPFLVYAPPPQIGIDKVGISGDLVVWQQYGGDGIPAVRGKNLATGHEFDVAITESFEYLRGIFGTTVLWQEAQGASTSLKARDLATMAPPVTIRTIPADRLLLDAAIWEDRVAWVERENYERGLIYVATIGDEPILVQEGIAFGLGGLDLVENLLVYTMSDARVVVHDLVTEQSQVLFVGDQVSVRNPRTNGRYIFVDTSGCHGYRCSVREFVGYDRETDSRFTVPTGNTLTELVLMARGDMLVWGQWGGVWGAGGSESSAVPEIHAVPISSVLPSAPRPAPSDSSTAWRYFPETGHYLSNGFKEYWEESGGLPVFGFPLTEEFSQIQVNPFTIRTVQYLERQRFEYHPEHAGTPYEVELGRLGAEDAARRGLLDNLAFAPLPGDTPNDANCTFFPQTGHRLCFGFKEYWESHGLEFGDPGVSYRESLALFGYPISEEFTDPDTGLTVQYFERARFEFHPDNPEPHRVLLGRLGADLVTARGW</sequence>
<reference evidence="3" key="1">
    <citation type="submission" date="2009-11" db="EMBL/GenBank/DDBJ databases">
        <title>The complete chromosome 1 of Sphaerobacter thermophilus DSM 20745.</title>
        <authorList>
            <person name="Lucas S."/>
            <person name="Copeland A."/>
            <person name="Lapidus A."/>
            <person name="Glavina del Rio T."/>
            <person name="Dalin E."/>
            <person name="Tice H."/>
            <person name="Bruce D."/>
            <person name="Goodwin L."/>
            <person name="Pitluck S."/>
            <person name="Kyrpides N."/>
            <person name="Mavromatis K."/>
            <person name="Ivanova N."/>
            <person name="Mikhailova N."/>
            <person name="LaButti K.M."/>
            <person name="Clum A."/>
            <person name="Sun H.I."/>
            <person name="Brettin T."/>
            <person name="Detter J.C."/>
            <person name="Han C."/>
            <person name="Larimer F."/>
            <person name="Land M."/>
            <person name="Hauser L."/>
            <person name="Markowitz V."/>
            <person name="Cheng J.F."/>
            <person name="Hugenholtz P."/>
            <person name="Woyke T."/>
            <person name="Wu D."/>
            <person name="Steenblock K."/>
            <person name="Schneider S."/>
            <person name="Pukall R."/>
            <person name="Goeker M."/>
            <person name="Klenk H.P."/>
            <person name="Eisen J.A."/>
        </authorList>
    </citation>
    <scope>NUCLEOTIDE SEQUENCE [LARGE SCALE GENOMIC DNA]</scope>
    <source>
        <strain evidence="3">ATCC 49802 / DSM 20745 / S 6022</strain>
    </source>
</reference>
<proteinExistence type="predicted"/>
<dbReference type="eggNOG" id="COG3858">
    <property type="taxonomic scope" value="Bacteria"/>
</dbReference>
<dbReference type="EMBL" id="CP001823">
    <property type="protein sequence ID" value="ACZ38206.1"/>
    <property type="molecule type" value="Genomic_DNA"/>
</dbReference>
<feature type="signal peptide" evidence="1">
    <location>
        <begin position="1"/>
        <end position="26"/>
    </location>
</feature>
<gene>
    <name evidence="2" type="ordered locus">Sthe_0769</name>
</gene>
<keyword evidence="3" id="KW-1185">Reference proteome</keyword>
<dbReference type="HOGENOM" id="CLU_495983_0_0_0"/>
<name>D1C1T9_SPHTD</name>
<evidence type="ECO:0000256" key="1">
    <source>
        <dbReference type="SAM" id="SignalP"/>
    </source>
</evidence>
<evidence type="ECO:0000313" key="2">
    <source>
        <dbReference type="EMBL" id="ACZ38206.1"/>
    </source>
</evidence>
<dbReference type="KEGG" id="sti:Sthe_0769"/>
<dbReference type="InParanoid" id="D1C1T9"/>
<feature type="chain" id="PRO_5003021877" evidence="1">
    <location>
        <begin position="27"/>
        <end position="549"/>
    </location>
</feature>
<protein>
    <submittedName>
        <fullName evidence="2">Uncharacterized protein</fullName>
    </submittedName>
</protein>